<evidence type="ECO:0000313" key="2">
    <source>
        <dbReference type="EMBL" id="GAG65147.1"/>
    </source>
</evidence>
<dbReference type="EMBL" id="BART01009235">
    <property type="protein sequence ID" value="GAG65147.1"/>
    <property type="molecule type" value="Genomic_DNA"/>
</dbReference>
<keyword evidence="1" id="KW-0812">Transmembrane</keyword>
<feature type="non-terminal residue" evidence="2">
    <location>
        <position position="1"/>
    </location>
</feature>
<evidence type="ECO:0000256" key="1">
    <source>
        <dbReference type="SAM" id="Phobius"/>
    </source>
</evidence>
<reference evidence="2" key="1">
    <citation type="journal article" date="2014" name="Front. Microbiol.">
        <title>High frequency of phylogenetically diverse reductive dehalogenase-homologous genes in deep subseafloor sedimentary metagenomes.</title>
        <authorList>
            <person name="Kawai M."/>
            <person name="Futagami T."/>
            <person name="Toyoda A."/>
            <person name="Takaki Y."/>
            <person name="Nishi S."/>
            <person name="Hori S."/>
            <person name="Arai W."/>
            <person name="Tsubouchi T."/>
            <person name="Morono Y."/>
            <person name="Uchiyama I."/>
            <person name="Ito T."/>
            <person name="Fujiyama A."/>
            <person name="Inagaki F."/>
            <person name="Takami H."/>
        </authorList>
    </citation>
    <scope>NUCLEOTIDE SEQUENCE</scope>
    <source>
        <strain evidence="2">Expedition CK06-06</strain>
    </source>
</reference>
<dbReference type="AlphaFoldDB" id="X1A4Q2"/>
<proteinExistence type="predicted"/>
<name>X1A4Q2_9ZZZZ</name>
<sequence>ITIVNLSTFILLNVLNVIFVLLINNNIISGFSYYLPGTGLENSLPLKITILSFIIICISPIVASLLLFVIYKL</sequence>
<keyword evidence="1" id="KW-1133">Transmembrane helix</keyword>
<comment type="caution">
    <text evidence="2">The sequence shown here is derived from an EMBL/GenBank/DDBJ whole genome shotgun (WGS) entry which is preliminary data.</text>
</comment>
<keyword evidence="1" id="KW-0472">Membrane</keyword>
<feature type="transmembrane region" description="Helical" evidence="1">
    <location>
        <begin position="9"/>
        <end position="28"/>
    </location>
</feature>
<feature type="transmembrane region" description="Helical" evidence="1">
    <location>
        <begin position="48"/>
        <end position="71"/>
    </location>
</feature>
<gene>
    <name evidence="2" type="ORF">S01H4_20528</name>
</gene>
<accession>X1A4Q2</accession>
<protein>
    <submittedName>
        <fullName evidence="2">Uncharacterized protein</fullName>
    </submittedName>
</protein>
<organism evidence="2">
    <name type="scientific">marine sediment metagenome</name>
    <dbReference type="NCBI Taxonomy" id="412755"/>
    <lineage>
        <taxon>unclassified sequences</taxon>
        <taxon>metagenomes</taxon>
        <taxon>ecological metagenomes</taxon>
    </lineage>
</organism>